<dbReference type="PANTHER" id="PTHR42535">
    <property type="entry name" value="OOKINETE PROTEIN, PUTATIVE-RELATED"/>
    <property type="match status" value="1"/>
</dbReference>
<proteinExistence type="predicted"/>
<evidence type="ECO:0000256" key="2">
    <source>
        <dbReference type="ARBA" id="ARBA00023157"/>
    </source>
</evidence>
<feature type="domain" description="LamG-like jellyroll fold" evidence="4">
    <location>
        <begin position="887"/>
        <end position="1021"/>
    </location>
</feature>
<evidence type="ECO:0000259" key="4">
    <source>
        <dbReference type="SMART" id="SM00560"/>
    </source>
</evidence>
<dbReference type="GO" id="GO:0005975">
    <property type="term" value="P:carbohydrate metabolic process"/>
    <property type="evidence" value="ECO:0007669"/>
    <property type="project" value="UniProtKB-ARBA"/>
</dbReference>
<feature type="domain" description="LamG-like jellyroll fold" evidence="4">
    <location>
        <begin position="637"/>
        <end position="779"/>
    </location>
</feature>
<dbReference type="Proteomes" id="UP001156666">
    <property type="component" value="Unassembled WGS sequence"/>
</dbReference>
<keyword evidence="2" id="KW-1015">Disulfide bond</keyword>
<gene>
    <name evidence="5" type="ORF">GCM10007940_20740</name>
</gene>
<dbReference type="EMBL" id="BSOH01000011">
    <property type="protein sequence ID" value="GLR17459.1"/>
    <property type="molecule type" value="Genomic_DNA"/>
</dbReference>
<dbReference type="SUPFAM" id="SSF49899">
    <property type="entry name" value="Concanavalin A-like lectins/glucanases"/>
    <property type="match status" value="3"/>
</dbReference>
<reference evidence="5" key="2">
    <citation type="submission" date="2023-01" db="EMBL/GenBank/DDBJ databases">
        <title>Draft genome sequence of Portibacter lacus strain NBRC 108769.</title>
        <authorList>
            <person name="Sun Q."/>
            <person name="Mori K."/>
        </authorList>
    </citation>
    <scope>NUCLEOTIDE SEQUENCE</scope>
    <source>
        <strain evidence="5">NBRC 108769</strain>
    </source>
</reference>
<evidence type="ECO:0000256" key="3">
    <source>
        <dbReference type="SAM" id="Phobius"/>
    </source>
</evidence>
<organism evidence="5 6">
    <name type="scientific">Portibacter lacus</name>
    <dbReference type="NCBI Taxonomy" id="1099794"/>
    <lineage>
        <taxon>Bacteria</taxon>
        <taxon>Pseudomonadati</taxon>
        <taxon>Bacteroidota</taxon>
        <taxon>Saprospiria</taxon>
        <taxon>Saprospirales</taxon>
        <taxon>Haliscomenobacteraceae</taxon>
        <taxon>Portibacter</taxon>
    </lineage>
</organism>
<keyword evidence="3" id="KW-0812">Transmembrane</keyword>
<keyword evidence="3" id="KW-1133">Transmembrane helix</keyword>
<dbReference type="InterPro" id="IPR013320">
    <property type="entry name" value="ConA-like_dom_sf"/>
</dbReference>
<dbReference type="InterPro" id="IPR006558">
    <property type="entry name" value="LamG-like"/>
</dbReference>
<keyword evidence="3" id="KW-0472">Membrane</keyword>
<accession>A0AA37WF64</accession>
<name>A0AA37WF64_9BACT</name>
<dbReference type="PANTHER" id="PTHR42535:SF2">
    <property type="entry name" value="CHROMOSOME UNDETERMINED SCAFFOLD_146, WHOLE GENOME SHOTGUN SEQUENCE"/>
    <property type="match status" value="1"/>
</dbReference>
<protein>
    <recommendedName>
        <fullName evidence="4">LamG-like jellyroll fold domain-containing protein</fullName>
    </recommendedName>
</protein>
<evidence type="ECO:0000256" key="1">
    <source>
        <dbReference type="ARBA" id="ARBA00022729"/>
    </source>
</evidence>
<dbReference type="Gene3D" id="2.60.120.200">
    <property type="match status" value="3"/>
</dbReference>
<feature type="transmembrane region" description="Helical" evidence="3">
    <location>
        <begin position="35"/>
        <end position="59"/>
    </location>
</feature>
<evidence type="ECO:0000313" key="5">
    <source>
        <dbReference type="EMBL" id="GLR17459.1"/>
    </source>
</evidence>
<dbReference type="SMART" id="SM00560">
    <property type="entry name" value="LamGL"/>
    <property type="match status" value="3"/>
</dbReference>
<comment type="caution">
    <text evidence="5">The sequence shown here is derived from an EMBL/GenBank/DDBJ whole genome shotgun (WGS) entry which is preliminary data.</text>
</comment>
<reference evidence="5" key="1">
    <citation type="journal article" date="2014" name="Int. J. Syst. Evol. Microbiol.">
        <title>Complete genome sequence of Corynebacterium casei LMG S-19264T (=DSM 44701T), isolated from a smear-ripened cheese.</title>
        <authorList>
            <consortium name="US DOE Joint Genome Institute (JGI-PGF)"/>
            <person name="Walter F."/>
            <person name="Albersmeier A."/>
            <person name="Kalinowski J."/>
            <person name="Ruckert C."/>
        </authorList>
    </citation>
    <scope>NUCLEOTIDE SEQUENCE</scope>
    <source>
        <strain evidence="5">NBRC 108769</strain>
    </source>
</reference>
<dbReference type="RefSeq" id="WP_235294166.1">
    <property type="nucleotide sequence ID" value="NZ_BSOH01000011.1"/>
</dbReference>
<dbReference type="GO" id="GO:0004553">
    <property type="term" value="F:hydrolase activity, hydrolyzing O-glycosyl compounds"/>
    <property type="evidence" value="ECO:0007669"/>
    <property type="project" value="UniProtKB-ARBA"/>
</dbReference>
<keyword evidence="6" id="KW-1185">Reference proteome</keyword>
<dbReference type="Pfam" id="PF13385">
    <property type="entry name" value="Laminin_G_3"/>
    <property type="match status" value="3"/>
</dbReference>
<keyword evidence="1" id="KW-0732">Signal</keyword>
<sequence length="1401" mass="154231">MKNSKNKKMNTLILINSCMLEMFQQIKNSFRISNVYGVIVKMLLISFLHILFFLFPTFLSSQQEIIYNQQVYSSYLSTRNENAQVGNDIVLAENNRYLSQFSFVLITNSDVVETNTEIIFYFYSSCPVQSPLFEGECDPDKLINTMNYQFVPKKDTTIHYTLNLPSPIQLNKGDLNSSVVNVSYSSSQPIGIAVSHSDPTIGSREHGENVTYCGIGETNSTCSGVLSNFEHYNFTIIMAAVPDPWKEKNFDLILSADGTGTITLSDNYIGDENFFPTVSKSFSKSNFTCDDVGWNDVTLDLTFADGRIIQFENKINVISQFDRLYIEGIEGNNYFCEGEPLYFNLFLYGGVEPHTFTWSGPGGTWINENTASPIIFNPSPGIYSVSVTNGYYCQPLAIETFAVWSRENPVPDATIYNNTLCHDGILELDILGIPENKTLSYAWDGPGDTWVGADTRTPTVLGAISGDYFVTLTDHYGCQNRITKHIIKEDITPPIANCKNRLIEIVGVNVTLTGEDVNNQSSDDCSIQTLLLDGANYVVLDDSDLGLNYLTLTVIDFSGNSSTCESVINVVPDLCPGSDGIDSDNGGLPDDCDCSPNDDFNDKIFLNRDVNTGMDFDGIDDYLSTPNAPLFNPSATSSISFEAWIKPDLTQESNTIISKGDGGNGQTAYILETQNSKLRLFLGNSAGSGTWFTADTQLEPNVWTHVAASYNHTNSTVTFYVNGSFSNTESVSFTIYSADTELFFIGRQGYLCGCNYFKGQMDEVRVWSSDYNSLIRSYKDKELRGGEQSLLAYYSFNDGVPGGNNNNRTITKDYSPNGHHASLSNMAKNGSASNWVNDDLALAVVNTETLDLCLTCPNVQNGGMHFDGSNTFLEVDRDPVFGPSLTSSFTFEAWVNPTTTTSDRTILSRGSGEGGTSSYIFSVILNKVGLYIGDGSFGTWIYSDTNVSGNTWTHVAVVYDHVTNTFTFYKNGIADGIRTITHGFYAGISSVFIGQRGSAGYNKFLGKMDEVRIWKKARTAAEISHYMNKKLYGGEEALSAYYNFDDGIPWGDNTGRSYAADASLNGHEATLHGFAKTGVTSNWVDGPNNNNLPTNSAMSFDFLEDYISIANHQSLIPTATNAVTFEAWIFFTPSTYANIISASGISPNNNHQISIENNKLRVAGTGVSPLLSEQTLDPNAGWTHIAVVFDKTNTKIYINGLLDNTRVQTLAATNLGHSITLGSTVIGDSYNGNMDDVRYWDHARSQDEIQEAMYQELTGKETGLAAYYNFNNGVASGDNSALTIVPDVSDNGHDGTVSGFARTGGISNWTASPFNFGDLDNDGIPDFCDKCVFEKDIVIYDYLWKSVYRASETITLRNDMTLPANWNLKFETPQLLMDDHIQVAVGTEIMVTPFVCADGND</sequence>
<feature type="domain" description="LamG-like jellyroll fold" evidence="4">
    <location>
        <begin position="1121"/>
        <end position="1247"/>
    </location>
</feature>
<evidence type="ECO:0000313" key="6">
    <source>
        <dbReference type="Proteomes" id="UP001156666"/>
    </source>
</evidence>